<accession>A0AAJ0BD35</accession>
<feature type="compositionally biased region" description="Low complexity" evidence="1">
    <location>
        <begin position="15"/>
        <end position="49"/>
    </location>
</feature>
<sequence>MPKSNKRKTNKTSTKRVTNSKITKTTKPSSTKINTTSPKTTKPSSSKTIGNTNDSFPLGNLPAELRDKIWEECIALQLASHSSHQTETEMKGYRVNFYSLKPPAAALACRESYAAATRMQQRVSNKGAALYEQSFQIPILENLAKISLRHGFLEQHNFYLIPHALLDEENKGGWSTHGRRMFDLLSAARDDQVKVILRDTESFFLPRAPPAPPACARRWAQKEYLVSLNDRNVWAELKGIADFYGLEWDFADVMLATEGDKLEERRRIVEGALAPLRALWDGEVRRRRRRRKGKEEGEEEEETKMPRIDVCAYVEVEITGQGITLGFVGVPDRRIWNSLIDYGIL</sequence>
<feature type="domain" description="2EXR" evidence="2">
    <location>
        <begin position="60"/>
        <end position="120"/>
    </location>
</feature>
<proteinExistence type="predicted"/>
<dbReference type="InterPro" id="IPR045518">
    <property type="entry name" value="2EXR"/>
</dbReference>
<evidence type="ECO:0000256" key="1">
    <source>
        <dbReference type="SAM" id="MobiDB-lite"/>
    </source>
</evidence>
<dbReference type="Proteomes" id="UP001239445">
    <property type="component" value="Unassembled WGS sequence"/>
</dbReference>
<evidence type="ECO:0000313" key="3">
    <source>
        <dbReference type="EMBL" id="KAK1753636.1"/>
    </source>
</evidence>
<keyword evidence="4" id="KW-1185">Reference proteome</keyword>
<name>A0AAJ0BD35_9PEZI</name>
<dbReference type="EMBL" id="MU839837">
    <property type="protein sequence ID" value="KAK1753636.1"/>
    <property type="molecule type" value="Genomic_DNA"/>
</dbReference>
<gene>
    <name evidence="3" type="ORF">QBC47DRAFT_386838</name>
</gene>
<dbReference type="AlphaFoldDB" id="A0AAJ0BD35"/>
<organism evidence="3 4">
    <name type="scientific">Echria macrotheca</name>
    <dbReference type="NCBI Taxonomy" id="438768"/>
    <lineage>
        <taxon>Eukaryota</taxon>
        <taxon>Fungi</taxon>
        <taxon>Dikarya</taxon>
        <taxon>Ascomycota</taxon>
        <taxon>Pezizomycotina</taxon>
        <taxon>Sordariomycetes</taxon>
        <taxon>Sordariomycetidae</taxon>
        <taxon>Sordariales</taxon>
        <taxon>Schizotheciaceae</taxon>
        <taxon>Echria</taxon>
    </lineage>
</organism>
<reference evidence="3" key="1">
    <citation type="submission" date="2023-06" db="EMBL/GenBank/DDBJ databases">
        <title>Genome-scale phylogeny and comparative genomics of the fungal order Sordariales.</title>
        <authorList>
            <consortium name="Lawrence Berkeley National Laboratory"/>
            <person name="Hensen N."/>
            <person name="Bonometti L."/>
            <person name="Westerberg I."/>
            <person name="Brannstrom I.O."/>
            <person name="Guillou S."/>
            <person name="Cros-Aarteil S."/>
            <person name="Calhoun S."/>
            <person name="Haridas S."/>
            <person name="Kuo A."/>
            <person name="Mondo S."/>
            <person name="Pangilinan J."/>
            <person name="Riley R."/>
            <person name="Labutti K."/>
            <person name="Andreopoulos B."/>
            <person name="Lipzen A."/>
            <person name="Chen C."/>
            <person name="Yanf M."/>
            <person name="Daum C."/>
            <person name="Ng V."/>
            <person name="Clum A."/>
            <person name="Steindorff A."/>
            <person name="Ohm R."/>
            <person name="Martin F."/>
            <person name="Silar P."/>
            <person name="Natvig D."/>
            <person name="Lalanne C."/>
            <person name="Gautier V."/>
            <person name="Ament-Velasquez S.L."/>
            <person name="Kruys A."/>
            <person name="Hutchinson M.I."/>
            <person name="Powell A.J."/>
            <person name="Barry K."/>
            <person name="Miller A.N."/>
            <person name="Grigoriev I.V."/>
            <person name="Debuchy R."/>
            <person name="Gladieux P."/>
            <person name="Thoren M.H."/>
            <person name="Johannesson H."/>
        </authorList>
    </citation>
    <scope>NUCLEOTIDE SEQUENCE</scope>
    <source>
        <strain evidence="3">PSN4</strain>
    </source>
</reference>
<evidence type="ECO:0000259" key="2">
    <source>
        <dbReference type="Pfam" id="PF20150"/>
    </source>
</evidence>
<evidence type="ECO:0000313" key="4">
    <source>
        <dbReference type="Proteomes" id="UP001239445"/>
    </source>
</evidence>
<feature type="region of interest" description="Disordered" evidence="1">
    <location>
        <begin position="1"/>
        <end position="57"/>
    </location>
</feature>
<comment type="caution">
    <text evidence="3">The sequence shown here is derived from an EMBL/GenBank/DDBJ whole genome shotgun (WGS) entry which is preliminary data.</text>
</comment>
<dbReference type="Pfam" id="PF20150">
    <property type="entry name" value="2EXR"/>
    <property type="match status" value="1"/>
</dbReference>
<feature type="compositionally biased region" description="Basic residues" evidence="1">
    <location>
        <begin position="1"/>
        <end position="14"/>
    </location>
</feature>
<protein>
    <recommendedName>
        <fullName evidence="2">2EXR domain-containing protein</fullName>
    </recommendedName>
</protein>